<gene>
    <name evidence="1" type="ORF">Q9L58_008414</name>
</gene>
<keyword evidence="2" id="KW-1185">Reference proteome</keyword>
<evidence type="ECO:0000313" key="1">
    <source>
        <dbReference type="EMBL" id="KAL0632693.1"/>
    </source>
</evidence>
<organism evidence="1 2">
    <name type="scientific">Discina gigas</name>
    <dbReference type="NCBI Taxonomy" id="1032678"/>
    <lineage>
        <taxon>Eukaryota</taxon>
        <taxon>Fungi</taxon>
        <taxon>Dikarya</taxon>
        <taxon>Ascomycota</taxon>
        <taxon>Pezizomycotina</taxon>
        <taxon>Pezizomycetes</taxon>
        <taxon>Pezizales</taxon>
        <taxon>Discinaceae</taxon>
        <taxon>Discina</taxon>
    </lineage>
</organism>
<proteinExistence type="predicted"/>
<dbReference type="Proteomes" id="UP001447188">
    <property type="component" value="Unassembled WGS sequence"/>
</dbReference>
<sequence length="243" mass="28024">MALFYVYMRWFREGDPSSADSGRQLLTCSSRNAADEFFRALQTLRFPDGRLWYTFLERRSPQYWSYDSVDADPWNTVLHVLRSHPMAPFRNRIMSQVLSGASGGDWHPVPISDQLDWVHEGTYFIRNKRQPQLYWYYSGGSIILVSDTQKTKFRVCGTAFAKGERKYLIRSDEVEFRRIDESRTSYLSKDPSSNTVRISYDARAWKFGDLLGGFSTTYGGTGNGVFELLKCATDGDGDNWELC</sequence>
<comment type="caution">
    <text evidence="1">The sequence shown here is derived from an EMBL/GenBank/DDBJ whole genome shotgun (WGS) entry which is preliminary data.</text>
</comment>
<accession>A0ABR3GA57</accession>
<protein>
    <submittedName>
        <fullName evidence="1">Uncharacterized protein</fullName>
    </submittedName>
</protein>
<dbReference type="EMBL" id="JBBBZM010000156">
    <property type="protein sequence ID" value="KAL0632693.1"/>
    <property type="molecule type" value="Genomic_DNA"/>
</dbReference>
<evidence type="ECO:0000313" key="2">
    <source>
        <dbReference type="Proteomes" id="UP001447188"/>
    </source>
</evidence>
<reference evidence="1 2" key="1">
    <citation type="submission" date="2024-02" db="EMBL/GenBank/DDBJ databases">
        <title>Discinaceae phylogenomics.</title>
        <authorList>
            <person name="Dirks A.C."/>
            <person name="James T.Y."/>
        </authorList>
    </citation>
    <scope>NUCLEOTIDE SEQUENCE [LARGE SCALE GENOMIC DNA]</scope>
    <source>
        <strain evidence="1 2">ACD0624</strain>
    </source>
</reference>
<name>A0ABR3GA57_9PEZI</name>